<dbReference type="RefSeq" id="XP_052122560.1">
    <property type="nucleotide sequence ID" value="XM_052266600.1"/>
</dbReference>
<keyword evidence="2" id="KW-1185">Reference proteome</keyword>
<evidence type="ECO:0000313" key="2">
    <source>
        <dbReference type="Proteomes" id="UP000504606"/>
    </source>
</evidence>
<organism evidence="2 3">
    <name type="scientific">Frankliniella occidentalis</name>
    <name type="common">Western flower thrips</name>
    <name type="synonym">Euthrips occidentalis</name>
    <dbReference type="NCBI Taxonomy" id="133901"/>
    <lineage>
        <taxon>Eukaryota</taxon>
        <taxon>Metazoa</taxon>
        <taxon>Ecdysozoa</taxon>
        <taxon>Arthropoda</taxon>
        <taxon>Hexapoda</taxon>
        <taxon>Insecta</taxon>
        <taxon>Pterygota</taxon>
        <taxon>Neoptera</taxon>
        <taxon>Paraneoptera</taxon>
        <taxon>Thysanoptera</taxon>
        <taxon>Terebrantia</taxon>
        <taxon>Thripoidea</taxon>
        <taxon>Thripidae</taxon>
        <taxon>Frankliniella</taxon>
    </lineage>
</organism>
<reference evidence="3" key="1">
    <citation type="submission" date="2025-08" db="UniProtKB">
        <authorList>
            <consortium name="RefSeq"/>
        </authorList>
    </citation>
    <scope>IDENTIFICATION</scope>
    <source>
        <tissue evidence="3">Whole organism</tissue>
    </source>
</reference>
<evidence type="ECO:0000256" key="1">
    <source>
        <dbReference type="SAM" id="MobiDB-lite"/>
    </source>
</evidence>
<feature type="compositionally biased region" description="Low complexity" evidence="1">
    <location>
        <begin position="117"/>
        <end position="137"/>
    </location>
</feature>
<protein>
    <submittedName>
        <fullName evidence="3">Atrophin-1-like</fullName>
    </submittedName>
</protein>
<feature type="region of interest" description="Disordered" evidence="1">
    <location>
        <begin position="24"/>
        <end position="137"/>
    </location>
</feature>
<dbReference type="Proteomes" id="UP000504606">
    <property type="component" value="Unplaced"/>
</dbReference>
<gene>
    <name evidence="3" type="primary">LOC127749243</name>
</gene>
<feature type="compositionally biased region" description="Low complexity" evidence="1">
    <location>
        <begin position="24"/>
        <end position="47"/>
    </location>
</feature>
<dbReference type="KEGG" id="foc:127749243"/>
<sequence>MSFLTSLQQFVSSGVASLSLTQRRFSLSRESSSEADAAGAAPGPAHAQGLVAQGSLPAPGSPRRDSGSPSPHHGFPKVVPTAGTMLGRRRTLDGPPPQGLMLPTSPRRTSSFRHQHNQLQQQHQQHQQHQQEQQQQRMLAMQQVQALRNHVFCRRRPSWPEVDPRATSG</sequence>
<name>A0A9C6TYH9_FRAOC</name>
<evidence type="ECO:0000313" key="3">
    <source>
        <dbReference type="RefSeq" id="XP_052122560.1"/>
    </source>
</evidence>
<dbReference type="OrthoDB" id="7976202at2759"/>
<proteinExistence type="predicted"/>
<accession>A0A9C6TYH9</accession>
<dbReference type="AlphaFoldDB" id="A0A9C6TYH9"/>
<dbReference type="GeneID" id="127749243"/>